<dbReference type="AlphaFoldDB" id="A0AAV8ADL8"/>
<name>A0AAV8ADL8_9EUKA</name>
<dbReference type="Gene3D" id="2.60.120.200">
    <property type="match status" value="1"/>
</dbReference>
<reference evidence="1" key="1">
    <citation type="submission" date="2022-08" db="EMBL/GenBank/DDBJ databases">
        <title>Novel sulphate-reducing endosymbionts in the free-living metamonad Anaeramoeba.</title>
        <authorList>
            <person name="Jerlstrom-Hultqvist J."/>
            <person name="Cepicka I."/>
            <person name="Gallot-Lavallee L."/>
            <person name="Salas-Leiva D."/>
            <person name="Curtis B.A."/>
            <person name="Zahonova K."/>
            <person name="Pipaliya S."/>
            <person name="Dacks J."/>
            <person name="Roger A.J."/>
        </authorList>
    </citation>
    <scope>NUCLEOTIDE SEQUENCE</scope>
    <source>
        <strain evidence="1">Busselton2</strain>
    </source>
</reference>
<evidence type="ECO:0000313" key="2">
    <source>
        <dbReference type="Proteomes" id="UP001146793"/>
    </source>
</evidence>
<comment type="caution">
    <text evidence="1">The sequence shown here is derived from an EMBL/GenBank/DDBJ whole genome shotgun (WGS) entry which is preliminary data.</text>
</comment>
<sequence>MSKEQTYLSTLCENCICENKSTTAKEQTKNYQRLKKSKDSSTKKVRKRVIKSIEEKIEMVQKELESKKIELFEQVEKYLESKNQVISSYPQKVEVIQLALENCHKNLSLFLEKSMNSIEMAKIALENTKILELIDKRSKEINFKKIGLIVSEDEQNDPKLYFSCVSEAIKDLKIFFTQMYQTIVTDKLKLKGPNMKVIKLEKPMVDENLGGIKKTNSVAYSITVWLKISHIENRWRSVFHNGHTNNERKPGVFITPNSTAIHFRQDTKNKKNEGIYLPTNHCPLDKWFFWAVTVNDRHAIHYINSEKVHEGHFSASPLEPTNHLYLVDPWYNTAEGISIGDMLWIPYPISTQYVESLFIKQQLNYL</sequence>
<organism evidence="1 2">
    <name type="scientific">Anaeramoeba flamelloides</name>
    <dbReference type="NCBI Taxonomy" id="1746091"/>
    <lineage>
        <taxon>Eukaryota</taxon>
        <taxon>Metamonada</taxon>
        <taxon>Anaeramoebidae</taxon>
        <taxon>Anaeramoeba</taxon>
    </lineage>
</organism>
<accession>A0AAV8ADL8</accession>
<dbReference type="Pfam" id="PF13385">
    <property type="entry name" value="Laminin_G_3"/>
    <property type="match status" value="1"/>
</dbReference>
<dbReference type="InterPro" id="IPR013320">
    <property type="entry name" value="ConA-like_dom_sf"/>
</dbReference>
<dbReference type="SUPFAM" id="SSF49899">
    <property type="entry name" value="Concanavalin A-like lectins/glucanases"/>
    <property type="match status" value="1"/>
</dbReference>
<proteinExistence type="predicted"/>
<dbReference type="EMBL" id="JANTQA010000008">
    <property type="protein sequence ID" value="KAJ3452232.1"/>
    <property type="molecule type" value="Genomic_DNA"/>
</dbReference>
<gene>
    <name evidence="1" type="ORF">M0812_03996</name>
</gene>
<evidence type="ECO:0000313" key="1">
    <source>
        <dbReference type="EMBL" id="KAJ3452232.1"/>
    </source>
</evidence>
<protein>
    <submittedName>
        <fullName evidence="1">Uncharacterized protein</fullName>
    </submittedName>
</protein>
<dbReference type="Proteomes" id="UP001146793">
    <property type="component" value="Unassembled WGS sequence"/>
</dbReference>